<organism evidence="1 2">
    <name type="scientific">Lupinus luteus</name>
    <name type="common">European yellow lupine</name>
    <dbReference type="NCBI Taxonomy" id="3873"/>
    <lineage>
        <taxon>Eukaryota</taxon>
        <taxon>Viridiplantae</taxon>
        <taxon>Streptophyta</taxon>
        <taxon>Embryophyta</taxon>
        <taxon>Tracheophyta</taxon>
        <taxon>Spermatophyta</taxon>
        <taxon>Magnoliopsida</taxon>
        <taxon>eudicotyledons</taxon>
        <taxon>Gunneridae</taxon>
        <taxon>Pentapetalae</taxon>
        <taxon>rosids</taxon>
        <taxon>fabids</taxon>
        <taxon>Fabales</taxon>
        <taxon>Fabaceae</taxon>
        <taxon>Papilionoideae</taxon>
        <taxon>50 kb inversion clade</taxon>
        <taxon>genistoids sensu lato</taxon>
        <taxon>core genistoids</taxon>
        <taxon>Genisteae</taxon>
        <taxon>Lupinus</taxon>
    </lineage>
</organism>
<reference evidence="1 2" key="1">
    <citation type="submission" date="2024-03" db="EMBL/GenBank/DDBJ databases">
        <authorList>
            <person name="Martinez-Hernandez J."/>
        </authorList>
    </citation>
    <scope>NUCLEOTIDE SEQUENCE [LARGE SCALE GENOMIC DNA]</scope>
</reference>
<protein>
    <submittedName>
        <fullName evidence="1">Uncharacterized protein</fullName>
    </submittedName>
</protein>
<dbReference type="Gene3D" id="1.20.120.850">
    <property type="entry name" value="SWI2/SNF2 ATPases, N-terminal domain"/>
    <property type="match status" value="1"/>
</dbReference>
<comment type="caution">
    <text evidence="1">The sequence shown here is derived from an EMBL/GenBank/DDBJ whole genome shotgun (WGS) entry which is preliminary data.</text>
</comment>
<accession>A0AAV1W4M9</accession>
<gene>
    <name evidence="1" type="ORF">LLUT_LOCUS5434</name>
</gene>
<sequence>MAMGGSQPDQGGFGLPFDTDKLKGIRLVYLKVVLMMLFKTWLMVDIRLGEWSSRRHMNKQKLEELILILGYITALKKLCNHPKLIYDTIRSGNPGTSGFEDCIRFFPPEMLSGRWIVWIIFLRCNFSHTSFKQSFIFLNVEVMLVLLIQHLNQQLVCTQPVS</sequence>
<dbReference type="EMBL" id="CAXHTB010000004">
    <property type="protein sequence ID" value="CAL0304374.1"/>
    <property type="molecule type" value="Genomic_DNA"/>
</dbReference>
<dbReference type="Proteomes" id="UP001497480">
    <property type="component" value="Unassembled WGS sequence"/>
</dbReference>
<dbReference type="AlphaFoldDB" id="A0AAV1W4M9"/>
<keyword evidence="2" id="KW-1185">Reference proteome</keyword>
<name>A0AAV1W4M9_LUPLU</name>
<proteinExistence type="predicted"/>
<evidence type="ECO:0000313" key="1">
    <source>
        <dbReference type="EMBL" id="CAL0304374.1"/>
    </source>
</evidence>
<evidence type="ECO:0000313" key="2">
    <source>
        <dbReference type="Proteomes" id="UP001497480"/>
    </source>
</evidence>